<feature type="compositionally biased region" description="Basic and acidic residues" evidence="1">
    <location>
        <begin position="43"/>
        <end position="55"/>
    </location>
</feature>
<proteinExistence type="predicted"/>
<reference evidence="2 3" key="1">
    <citation type="journal article" date="2019" name="Commun. Biol.">
        <title>The bagworm genome reveals a unique fibroin gene that provides high tensile strength.</title>
        <authorList>
            <person name="Kono N."/>
            <person name="Nakamura H."/>
            <person name="Ohtoshi R."/>
            <person name="Tomita M."/>
            <person name="Numata K."/>
            <person name="Arakawa K."/>
        </authorList>
    </citation>
    <scope>NUCLEOTIDE SEQUENCE [LARGE SCALE GENOMIC DNA]</scope>
</reference>
<evidence type="ECO:0000313" key="2">
    <source>
        <dbReference type="EMBL" id="GBP49009.1"/>
    </source>
</evidence>
<keyword evidence="3" id="KW-1185">Reference proteome</keyword>
<comment type="caution">
    <text evidence="2">The sequence shown here is derived from an EMBL/GenBank/DDBJ whole genome shotgun (WGS) entry which is preliminary data.</text>
</comment>
<accession>A0A4C1WF17</accession>
<organism evidence="2 3">
    <name type="scientific">Eumeta variegata</name>
    <name type="common">Bagworm moth</name>
    <name type="synonym">Eumeta japonica</name>
    <dbReference type="NCBI Taxonomy" id="151549"/>
    <lineage>
        <taxon>Eukaryota</taxon>
        <taxon>Metazoa</taxon>
        <taxon>Ecdysozoa</taxon>
        <taxon>Arthropoda</taxon>
        <taxon>Hexapoda</taxon>
        <taxon>Insecta</taxon>
        <taxon>Pterygota</taxon>
        <taxon>Neoptera</taxon>
        <taxon>Endopterygota</taxon>
        <taxon>Lepidoptera</taxon>
        <taxon>Glossata</taxon>
        <taxon>Ditrysia</taxon>
        <taxon>Tineoidea</taxon>
        <taxon>Psychidae</taxon>
        <taxon>Oiketicinae</taxon>
        <taxon>Eumeta</taxon>
    </lineage>
</organism>
<protein>
    <submittedName>
        <fullName evidence="2">Uncharacterized protein</fullName>
    </submittedName>
</protein>
<dbReference type="AlphaFoldDB" id="A0A4C1WF17"/>
<name>A0A4C1WF17_EUMVA</name>
<dbReference type="Proteomes" id="UP000299102">
    <property type="component" value="Unassembled WGS sequence"/>
</dbReference>
<dbReference type="EMBL" id="BGZK01000535">
    <property type="protein sequence ID" value="GBP49009.1"/>
    <property type="molecule type" value="Genomic_DNA"/>
</dbReference>
<evidence type="ECO:0000313" key="3">
    <source>
        <dbReference type="Proteomes" id="UP000299102"/>
    </source>
</evidence>
<evidence type="ECO:0000256" key="1">
    <source>
        <dbReference type="SAM" id="MobiDB-lite"/>
    </source>
</evidence>
<gene>
    <name evidence="2" type="ORF">EVAR_35631_1</name>
</gene>
<sequence>MGHPASVPSPANVSGKKLVGAPIQTVSLDTAPRSVDAAPGQQHGRDSTSPQERRPWLTAHSPGRFRPRREKFINSQITTVLVMPLQVQALREINLHMT</sequence>
<feature type="region of interest" description="Disordered" evidence="1">
    <location>
        <begin position="23"/>
        <end position="64"/>
    </location>
</feature>